<evidence type="ECO:0000313" key="2">
    <source>
        <dbReference type="Proteomes" id="UP001596317"/>
    </source>
</evidence>
<dbReference type="RefSeq" id="WP_224610197.1">
    <property type="nucleotide sequence ID" value="NZ_JAIQXV010000013.1"/>
</dbReference>
<evidence type="ECO:0008006" key="3">
    <source>
        <dbReference type="Google" id="ProtNLM"/>
    </source>
</evidence>
<evidence type="ECO:0000313" key="1">
    <source>
        <dbReference type="EMBL" id="MFC6660007.1"/>
    </source>
</evidence>
<dbReference type="EMBL" id="JBHSWB010000001">
    <property type="protein sequence ID" value="MFC6660007.1"/>
    <property type="molecule type" value="Genomic_DNA"/>
</dbReference>
<organism evidence="1 2">
    <name type="scientific">Deinococcus multiflagellatus</name>
    <dbReference type="NCBI Taxonomy" id="1656887"/>
    <lineage>
        <taxon>Bacteria</taxon>
        <taxon>Thermotogati</taxon>
        <taxon>Deinococcota</taxon>
        <taxon>Deinococci</taxon>
        <taxon>Deinococcales</taxon>
        <taxon>Deinococcaceae</taxon>
        <taxon>Deinococcus</taxon>
    </lineage>
</organism>
<gene>
    <name evidence="1" type="ORF">ACFP90_06335</name>
</gene>
<protein>
    <recommendedName>
        <fullName evidence="3">Lipoprotein</fullName>
    </recommendedName>
</protein>
<keyword evidence="2" id="KW-1185">Reference proteome</keyword>
<name>A0ABW1ZKH2_9DEIO</name>
<dbReference type="Proteomes" id="UP001596317">
    <property type="component" value="Unassembled WGS sequence"/>
</dbReference>
<sequence>MTGIQPLLLPALDEKSATSCLNNIEMKMFFVPALAFSGVMVGCAPMATETSAPVVDPIFHIDQEWEVAWRAEPLTIRPNWTLPVWKEKFRLPARNMGRKEVAVYDFVQSSTETLDFFQRNDINTFVSFVYKPLQSSNSYAAASLLESRKSPFIQNETLRFRTCLVRSPKRIEVGESLRGAFFESGGSFNVDRTSIYIDESQPAIKLYLNSGMVDKSQNCKLTRLK</sequence>
<comment type="caution">
    <text evidence="1">The sequence shown here is derived from an EMBL/GenBank/DDBJ whole genome shotgun (WGS) entry which is preliminary data.</text>
</comment>
<reference evidence="2" key="1">
    <citation type="journal article" date="2019" name="Int. J. Syst. Evol. Microbiol.">
        <title>The Global Catalogue of Microorganisms (GCM) 10K type strain sequencing project: providing services to taxonomists for standard genome sequencing and annotation.</title>
        <authorList>
            <consortium name="The Broad Institute Genomics Platform"/>
            <consortium name="The Broad Institute Genome Sequencing Center for Infectious Disease"/>
            <person name="Wu L."/>
            <person name="Ma J."/>
        </authorList>
    </citation>
    <scope>NUCLEOTIDE SEQUENCE [LARGE SCALE GENOMIC DNA]</scope>
    <source>
        <strain evidence="2">CCUG 63830</strain>
    </source>
</reference>
<accession>A0ABW1ZKH2</accession>
<proteinExistence type="predicted"/>